<accession>A0A1G7IT45</accession>
<feature type="transmembrane region" description="Helical" evidence="1">
    <location>
        <begin position="42"/>
        <end position="60"/>
    </location>
</feature>
<name>A0A1G7IT45_CHIFI</name>
<sequence>MKTIVPTRVAIIIYAVVMGLFGITHLVHAKIMAAIVPIPGGIIWVYITGLGLILAAIAFIINKSVRLAGYLLALFLLIVIILVHIPHATEDLPSLTMLLKDVALMAAAIIIANTGK</sequence>
<evidence type="ECO:0000313" key="2">
    <source>
        <dbReference type="EMBL" id="SDF15890.1"/>
    </source>
</evidence>
<feature type="transmembrane region" description="Helical" evidence="1">
    <location>
        <begin position="12"/>
        <end position="36"/>
    </location>
</feature>
<dbReference type="Proteomes" id="UP000199045">
    <property type="component" value="Unassembled WGS sequence"/>
</dbReference>
<gene>
    <name evidence="2" type="ORF">SAMN04488121_101973</name>
</gene>
<keyword evidence="1" id="KW-0472">Membrane</keyword>
<reference evidence="2 3" key="1">
    <citation type="submission" date="2016-10" db="EMBL/GenBank/DDBJ databases">
        <authorList>
            <person name="de Groot N.N."/>
        </authorList>
    </citation>
    <scope>NUCLEOTIDE SEQUENCE [LARGE SCALE GENOMIC DNA]</scope>
    <source>
        <strain evidence="2 3">DSM 527</strain>
    </source>
</reference>
<dbReference type="RefSeq" id="WP_089829079.1">
    <property type="nucleotide sequence ID" value="NZ_FNBN01000001.1"/>
</dbReference>
<protein>
    <recommendedName>
        <fullName evidence="4">DoxX-like family protein</fullName>
    </recommendedName>
</protein>
<dbReference type="EMBL" id="FNBN01000001">
    <property type="protein sequence ID" value="SDF15890.1"/>
    <property type="molecule type" value="Genomic_DNA"/>
</dbReference>
<keyword evidence="1" id="KW-0812">Transmembrane</keyword>
<evidence type="ECO:0000256" key="1">
    <source>
        <dbReference type="SAM" id="Phobius"/>
    </source>
</evidence>
<evidence type="ECO:0000313" key="3">
    <source>
        <dbReference type="Proteomes" id="UP000199045"/>
    </source>
</evidence>
<dbReference type="OrthoDB" id="676045at2"/>
<organism evidence="2 3">
    <name type="scientific">Chitinophaga filiformis</name>
    <name type="common">Myxococcus filiformis</name>
    <name type="synonym">Flexibacter filiformis</name>
    <dbReference type="NCBI Taxonomy" id="104663"/>
    <lineage>
        <taxon>Bacteria</taxon>
        <taxon>Pseudomonadati</taxon>
        <taxon>Bacteroidota</taxon>
        <taxon>Chitinophagia</taxon>
        <taxon>Chitinophagales</taxon>
        <taxon>Chitinophagaceae</taxon>
        <taxon>Chitinophaga</taxon>
    </lineage>
</organism>
<dbReference type="AlphaFoldDB" id="A0A1G7IT45"/>
<keyword evidence="1" id="KW-1133">Transmembrane helix</keyword>
<feature type="transmembrane region" description="Helical" evidence="1">
    <location>
        <begin position="67"/>
        <end position="85"/>
    </location>
</feature>
<proteinExistence type="predicted"/>
<evidence type="ECO:0008006" key="4">
    <source>
        <dbReference type="Google" id="ProtNLM"/>
    </source>
</evidence>